<evidence type="ECO:0000313" key="2">
    <source>
        <dbReference type="EMBL" id="MBC1301532.1"/>
    </source>
</evidence>
<evidence type="ECO:0000256" key="1">
    <source>
        <dbReference type="SAM" id="Phobius"/>
    </source>
</evidence>
<comment type="caution">
    <text evidence="2">The sequence shown here is derived from an EMBL/GenBank/DDBJ whole genome shotgun (WGS) entry which is preliminary data.</text>
</comment>
<dbReference type="Proteomes" id="UP000570851">
    <property type="component" value="Unassembled WGS sequence"/>
</dbReference>
<keyword evidence="1" id="KW-0472">Membrane</keyword>
<dbReference type="EMBL" id="JACKZP010000015">
    <property type="protein sequence ID" value="MBC1301532.1"/>
    <property type="molecule type" value="Genomic_DNA"/>
</dbReference>
<keyword evidence="1" id="KW-0812">Transmembrane</keyword>
<keyword evidence="3" id="KW-1185">Reference proteome</keyword>
<proteinExistence type="predicted"/>
<dbReference type="RefSeq" id="WP_153228359.1">
    <property type="nucleotide sequence ID" value="NZ_JACKZP010000015.1"/>
</dbReference>
<feature type="transmembrane region" description="Helical" evidence="1">
    <location>
        <begin position="12"/>
        <end position="35"/>
    </location>
</feature>
<reference evidence="2 3" key="1">
    <citation type="submission" date="2019-11" db="EMBL/GenBank/DDBJ databases">
        <title>Comparison of genomes from free-living endosymbiotic cyanobacteria isolated from Azolla.</title>
        <authorList>
            <person name="Thiel T."/>
            <person name="Pratte B."/>
        </authorList>
    </citation>
    <scope>NUCLEOTIDE SEQUENCE [LARGE SCALE GENOMIC DNA]</scope>
    <source>
        <strain evidence="2 3">N2B</strain>
    </source>
</reference>
<organism evidence="2 3">
    <name type="scientific">Trichormus variabilis N2B</name>
    <dbReference type="NCBI Taxonomy" id="2681315"/>
    <lineage>
        <taxon>Bacteria</taxon>
        <taxon>Bacillati</taxon>
        <taxon>Cyanobacteriota</taxon>
        <taxon>Cyanophyceae</taxon>
        <taxon>Nostocales</taxon>
        <taxon>Nostocaceae</taxon>
        <taxon>Trichormus</taxon>
    </lineage>
</organism>
<accession>A0ABR6S564</accession>
<keyword evidence="1" id="KW-1133">Transmembrane helix</keyword>
<name>A0ABR6S564_ANAVA</name>
<protein>
    <submittedName>
        <fullName evidence="2">Uncharacterized protein</fullName>
    </submittedName>
</protein>
<gene>
    <name evidence="2" type="ORF">GNE12_06330</name>
</gene>
<evidence type="ECO:0000313" key="3">
    <source>
        <dbReference type="Proteomes" id="UP000570851"/>
    </source>
</evidence>
<sequence length="51" mass="5623">MEPFASVSIDALAEFTVGIASLLGFIFPQIAVTSYPKYVYKSLQRENSPKP</sequence>
<dbReference type="GeneID" id="58724179"/>